<evidence type="ECO:0000313" key="1">
    <source>
        <dbReference type="EMBL" id="KAH8010850.1"/>
    </source>
</evidence>
<evidence type="ECO:0000313" key="2">
    <source>
        <dbReference type="Proteomes" id="UP000827872"/>
    </source>
</evidence>
<gene>
    <name evidence="1" type="ORF">K3G42_015147</name>
</gene>
<dbReference type="Proteomes" id="UP000827872">
    <property type="component" value="Linkage Group LG11"/>
</dbReference>
<accession>A0ACB8FUJ2</accession>
<sequence length="109" mass="11607">MQALLSLFTGPGGASSRRQRRWQHHVKLSNRLRVVIALRAKGSCSIGGAAKSIGPDLGGIFHIQDLGWEGYIGCGENAGIGLVSFLSNSASLLRFCLTGLEKEEVDLLA</sequence>
<keyword evidence="2" id="KW-1185">Reference proteome</keyword>
<reference evidence="1" key="1">
    <citation type="submission" date="2021-08" db="EMBL/GenBank/DDBJ databases">
        <title>The first chromosome-level gecko genome reveals the dynamic sex chromosomes of Neotropical dwarf geckos (Sphaerodactylidae: Sphaerodactylus).</title>
        <authorList>
            <person name="Pinto B.J."/>
            <person name="Keating S.E."/>
            <person name="Gamble T."/>
        </authorList>
    </citation>
    <scope>NUCLEOTIDE SEQUENCE</scope>
    <source>
        <strain evidence="1">TG3544</strain>
    </source>
</reference>
<comment type="caution">
    <text evidence="1">The sequence shown here is derived from an EMBL/GenBank/DDBJ whole genome shotgun (WGS) entry which is preliminary data.</text>
</comment>
<dbReference type="EMBL" id="CM037624">
    <property type="protein sequence ID" value="KAH8010850.1"/>
    <property type="molecule type" value="Genomic_DNA"/>
</dbReference>
<name>A0ACB8FUJ2_9SAUR</name>
<proteinExistence type="predicted"/>
<protein>
    <submittedName>
        <fullName evidence="1">Uncharacterized protein</fullName>
    </submittedName>
</protein>
<organism evidence="1 2">
    <name type="scientific">Sphaerodactylus townsendi</name>
    <dbReference type="NCBI Taxonomy" id="933632"/>
    <lineage>
        <taxon>Eukaryota</taxon>
        <taxon>Metazoa</taxon>
        <taxon>Chordata</taxon>
        <taxon>Craniata</taxon>
        <taxon>Vertebrata</taxon>
        <taxon>Euteleostomi</taxon>
        <taxon>Lepidosauria</taxon>
        <taxon>Squamata</taxon>
        <taxon>Bifurcata</taxon>
        <taxon>Gekkota</taxon>
        <taxon>Sphaerodactylidae</taxon>
        <taxon>Sphaerodactylus</taxon>
    </lineage>
</organism>